<gene>
    <name evidence="9" type="ORF">FHR32_007633</name>
</gene>
<comment type="subcellular location">
    <subcellularLocation>
        <location evidence="1">Cell membrane</location>
        <topology evidence="1">Multi-pass membrane protein</topology>
    </subcellularLocation>
</comment>
<keyword evidence="10" id="KW-1185">Reference proteome</keyword>
<evidence type="ECO:0000256" key="4">
    <source>
        <dbReference type="ARBA" id="ARBA00022692"/>
    </source>
</evidence>
<dbReference type="GO" id="GO:0098797">
    <property type="term" value="C:plasma membrane protein complex"/>
    <property type="evidence" value="ECO:0007669"/>
    <property type="project" value="TreeGrafter"/>
</dbReference>
<organism evidence="9 10">
    <name type="scientific">Streptosporangium album</name>
    <dbReference type="NCBI Taxonomy" id="47479"/>
    <lineage>
        <taxon>Bacteria</taxon>
        <taxon>Bacillati</taxon>
        <taxon>Actinomycetota</taxon>
        <taxon>Actinomycetes</taxon>
        <taxon>Streptosporangiales</taxon>
        <taxon>Streptosporangiaceae</taxon>
        <taxon>Streptosporangium</taxon>
    </lineage>
</organism>
<evidence type="ECO:0000256" key="1">
    <source>
        <dbReference type="ARBA" id="ARBA00004651"/>
    </source>
</evidence>
<feature type="transmembrane region" description="Helical" evidence="7">
    <location>
        <begin position="319"/>
        <end position="344"/>
    </location>
</feature>
<feature type="transmembrane region" description="Helical" evidence="7">
    <location>
        <begin position="364"/>
        <end position="383"/>
    </location>
</feature>
<feature type="transmembrane region" description="Helical" evidence="7">
    <location>
        <begin position="827"/>
        <end position="852"/>
    </location>
</feature>
<feature type="transmembrane region" description="Helical" evidence="7">
    <location>
        <begin position="413"/>
        <end position="431"/>
    </location>
</feature>
<comment type="similarity">
    <text evidence="2">Belongs to the ABC-4 integral membrane protein family. LolC/E subfamily.</text>
</comment>
<feature type="domain" description="ABC3 transporter permease C-terminal" evidence="8">
    <location>
        <begin position="746"/>
        <end position="858"/>
    </location>
</feature>
<evidence type="ECO:0000256" key="2">
    <source>
        <dbReference type="ARBA" id="ARBA00005236"/>
    </source>
</evidence>
<feature type="transmembrane region" description="Helical" evidence="7">
    <location>
        <begin position="783"/>
        <end position="807"/>
    </location>
</feature>
<feature type="transmembrane region" description="Helical" evidence="7">
    <location>
        <begin position="274"/>
        <end position="298"/>
    </location>
</feature>
<keyword evidence="6 7" id="KW-0472">Membrane</keyword>
<dbReference type="Proteomes" id="UP000534286">
    <property type="component" value="Unassembled WGS sequence"/>
</dbReference>
<evidence type="ECO:0000313" key="9">
    <source>
        <dbReference type="EMBL" id="MBB4943233.1"/>
    </source>
</evidence>
<name>A0A7W7S3L6_9ACTN</name>
<feature type="transmembrane region" description="Helical" evidence="7">
    <location>
        <begin position="742"/>
        <end position="762"/>
    </location>
</feature>
<feature type="domain" description="ABC3 transporter permease C-terminal" evidence="8">
    <location>
        <begin position="284"/>
        <end position="387"/>
    </location>
</feature>
<proteinExistence type="inferred from homology"/>
<evidence type="ECO:0000256" key="5">
    <source>
        <dbReference type="ARBA" id="ARBA00022989"/>
    </source>
</evidence>
<keyword evidence="4 7" id="KW-0812">Transmembrane</keyword>
<feature type="transmembrane region" description="Helical" evidence="7">
    <location>
        <begin position="512"/>
        <end position="529"/>
    </location>
</feature>
<keyword evidence="5 7" id="KW-1133">Transmembrane helix</keyword>
<evidence type="ECO:0000259" key="8">
    <source>
        <dbReference type="Pfam" id="PF02687"/>
    </source>
</evidence>
<sequence length="866" mass="89642">MLSLIWLRGLLHRRAGRLVGAAAGIALAVALLASLGMFLTAAKATMTARSVQRVPVDWQVEVEPGSPPATVAAALPGTSKEVGFARVEGFEARSGGQTLTTGPGQTLGLPADYAVTFPGELRFLTGASTGGLLPQQTAANLHAVPGSMVTVHRAGLPDAQVRVDGIVELPQADSLFQKVGAPVGAQPQAPPDNVLLLPEATWHRLFDPLARDHVRTQFHVRIDHRLPADPAAAYDQVTGAARNLEVRLAGAGLVGDNLGAALGAAREDALYSQILFLFLGLPGAALAALLTAMITASGAPRRRAEQALLRTRGASLGPLLRLASAEAAVVGVTGALAGLGLAMLTRWTLYGSAAPGATPVATTGWAVAAVVVGLLISAATVLLPAVRDARAGTVAAGRRSFGRVSRSPAWMRYGLDLWLLVASAVVFSITSQAGYHLVLAPEGVPQISVDYWAFTGPALLWIGAGLLIWRLTTMFLGAGRPVVQRLAAPLAGGLSGTVAATLQRQRGALSRTVALAALAVVFAVSTAVFDATYQQQALVDAELTNGADVTVTGASVPQVEAVPGVAHAEPLQHRFAYVGSDLQDLYGVRPSTILPATRLQDAYFVGGTAADLIGRLARQPDAILVSQETVHDFQLRPGDLLRLRTESGKVIPFHYAGVVTEFPTAPRDSFLVANASYIAAQTGDTAAVVLVATDGTAPHVVADRLRARLGPAVKITDLDTSRRAVGSSLTAVDLGGLTTIELAYGLTLAVAATGLLLILGFTERRRTFALANLLGARPRQLGAFVWTEVALVGAGAALFGGVIGWTLSHMLVAVLSGVFDPPPSRLAVPWGYLGAVASLGLAAVLVAGAVAVRAARRPPLAILRDL</sequence>
<keyword evidence="3" id="KW-1003">Cell membrane</keyword>
<dbReference type="PANTHER" id="PTHR30489">
    <property type="entry name" value="LIPOPROTEIN-RELEASING SYSTEM TRANSMEMBRANE PROTEIN LOLE"/>
    <property type="match status" value="1"/>
</dbReference>
<evidence type="ECO:0000256" key="6">
    <source>
        <dbReference type="ARBA" id="ARBA00023136"/>
    </source>
</evidence>
<evidence type="ECO:0000256" key="3">
    <source>
        <dbReference type="ARBA" id="ARBA00022475"/>
    </source>
</evidence>
<feature type="transmembrane region" description="Helical" evidence="7">
    <location>
        <begin position="451"/>
        <end position="471"/>
    </location>
</feature>
<dbReference type="Pfam" id="PF02687">
    <property type="entry name" value="FtsX"/>
    <property type="match status" value="2"/>
</dbReference>
<dbReference type="InterPro" id="IPR051447">
    <property type="entry name" value="Lipoprotein-release_system"/>
</dbReference>
<evidence type="ECO:0000256" key="7">
    <source>
        <dbReference type="SAM" id="Phobius"/>
    </source>
</evidence>
<dbReference type="RefSeq" id="WP_184759128.1">
    <property type="nucleotide sequence ID" value="NZ_BAABEK010000038.1"/>
</dbReference>
<evidence type="ECO:0000313" key="10">
    <source>
        <dbReference type="Proteomes" id="UP000534286"/>
    </source>
</evidence>
<dbReference type="GO" id="GO:0044874">
    <property type="term" value="P:lipoprotein localization to outer membrane"/>
    <property type="evidence" value="ECO:0007669"/>
    <property type="project" value="TreeGrafter"/>
</dbReference>
<accession>A0A7W7S3L6</accession>
<dbReference type="PANTHER" id="PTHR30489:SF0">
    <property type="entry name" value="LIPOPROTEIN-RELEASING SYSTEM TRANSMEMBRANE PROTEIN LOLE"/>
    <property type="match status" value="1"/>
</dbReference>
<dbReference type="AlphaFoldDB" id="A0A7W7S3L6"/>
<comment type="caution">
    <text evidence="9">The sequence shown here is derived from an EMBL/GenBank/DDBJ whole genome shotgun (WGS) entry which is preliminary data.</text>
</comment>
<protein>
    <submittedName>
        <fullName evidence="9">Putative ABC transport system permease protein</fullName>
    </submittedName>
</protein>
<dbReference type="InterPro" id="IPR003838">
    <property type="entry name" value="ABC3_permease_C"/>
</dbReference>
<reference evidence="9 10" key="1">
    <citation type="submission" date="2020-08" db="EMBL/GenBank/DDBJ databases">
        <title>Sequencing the genomes of 1000 actinobacteria strains.</title>
        <authorList>
            <person name="Klenk H.-P."/>
        </authorList>
    </citation>
    <scope>NUCLEOTIDE SEQUENCE [LARGE SCALE GENOMIC DNA]</scope>
    <source>
        <strain evidence="9 10">DSM 43023</strain>
    </source>
</reference>
<dbReference type="EMBL" id="JACHJU010000005">
    <property type="protein sequence ID" value="MBB4943233.1"/>
    <property type="molecule type" value="Genomic_DNA"/>
</dbReference>